<keyword evidence="4 6" id="KW-0288">FMN</keyword>
<dbReference type="HAMAP" id="MF_00479">
    <property type="entry name" value="RsxG_RnfG"/>
    <property type="match status" value="1"/>
</dbReference>
<dbReference type="Proteomes" id="UP000076603">
    <property type="component" value="Unassembled WGS sequence"/>
</dbReference>
<evidence type="ECO:0000259" key="8">
    <source>
        <dbReference type="SMART" id="SM00900"/>
    </source>
</evidence>
<evidence type="ECO:0000313" key="9">
    <source>
        <dbReference type="EMBL" id="KZL91913.1"/>
    </source>
</evidence>
<evidence type="ECO:0000256" key="7">
    <source>
        <dbReference type="SAM" id="Phobius"/>
    </source>
</evidence>
<dbReference type="GO" id="GO:0005886">
    <property type="term" value="C:plasma membrane"/>
    <property type="evidence" value="ECO:0007669"/>
    <property type="project" value="UniProtKB-SubCell"/>
</dbReference>
<comment type="subcellular location">
    <subcellularLocation>
        <location evidence="6">Cell membrane</location>
        <topology evidence="6">Single-pass membrane protein</topology>
    </subcellularLocation>
</comment>
<comment type="subunit">
    <text evidence="6">The complex is composed of six subunits: RnfA, RnfB, RnfC, RnfD, RnfE and RnfG.</text>
</comment>
<name>A0A162SV75_9CLOT</name>
<comment type="cofactor">
    <cofactor evidence="6">
        <name>FMN</name>
        <dbReference type="ChEBI" id="CHEBI:58210"/>
    </cofactor>
</comment>
<evidence type="ECO:0000256" key="1">
    <source>
        <dbReference type="ARBA" id="ARBA00022448"/>
    </source>
</evidence>
<gene>
    <name evidence="6 9" type="primary">rnfG</name>
    <name evidence="9" type="ORF">CLMAG_17190</name>
</gene>
<evidence type="ECO:0000256" key="3">
    <source>
        <dbReference type="ARBA" id="ARBA00022630"/>
    </source>
</evidence>
<evidence type="ECO:0000256" key="5">
    <source>
        <dbReference type="ARBA" id="ARBA00022982"/>
    </source>
</evidence>
<dbReference type="GO" id="GO:0009055">
    <property type="term" value="F:electron transfer activity"/>
    <property type="evidence" value="ECO:0007669"/>
    <property type="project" value="InterPro"/>
</dbReference>
<comment type="function">
    <text evidence="6">Part of a membrane-bound complex that couples electron transfer with translocation of ions across the membrane.</text>
</comment>
<feature type="transmembrane region" description="Helical" evidence="7">
    <location>
        <begin position="28"/>
        <end position="53"/>
    </location>
</feature>
<keyword evidence="5 6" id="KW-0249">Electron transport</keyword>
<keyword evidence="6" id="KW-1003">Cell membrane</keyword>
<keyword evidence="1 6" id="KW-0813">Transport</keyword>
<organism evidence="9 10">
    <name type="scientific">Clostridium magnum DSM 2767</name>
    <dbReference type="NCBI Taxonomy" id="1121326"/>
    <lineage>
        <taxon>Bacteria</taxon>
        <taxon>Bacillati</taxon>
        <taxon>Bacillota</taxon>
        <taxon>Clostridia</taxon>
        <taxon>Eubacteriales</taxon>
        <taxon>Clostridiaceae</taxon>
        <taxon>Clostridium</taxon>
    </lineage>
</organism>
<dbReference type="AlphaFoldDB" id="A0A162SV75"/>
<keyword evidence="6 7" id="KW-0472">Membrane</keyword>
<evidence type="ECO:0000256" key="2">
    <source>
        <dbReference type="ARBA" id="ARBA00022553"/>
    </source>
</evidence>
<dbReference type="NCBIfam" id="TIGR01947">
    <property type="entry name" value="rnfG"/>
    <property type="match status" value="1"/>
</dbReference>
<dbReference type="Pfam" id="PF04205">
    <property type="entry name" value="FMN_bind"/>
    <property type="match status" value="1"/>
</dbReference>
<dbReference type="InterPro" id="IPR010209">
    <property type="entry name" value="Ion_transpt_RnfG/RsxG"/>
</dbReference>
<dbReference type="PIRSF" id="PIRSF006091">
    <property type="entry name" value="E_trnsport_RnfG"/>
    <property type="match status" value="1"/>
</dbReference>
<evidence type="ECO:0000313" key="10">
    <source>
        <dbReference type="Proteomes" id="UP000076603"/>
    </source>
</evidence>
<dbReference type="GO" id="GO:0022900">
    <property type="term" value="P:electron transport chain"/>
    <property type="evidence" value="ECO:0007669"/>
    <property type="project" value="UniProtKB-UniRule"/>
</dbReference>
<feature type="modified residue" description="FMN phosphoryl threonine" evidence="6">
    <location>
        <position position="179"/>
    </location>
</feature>
<accession>A0A162SV75</accession>
<comment type="caution">
    <text evidence="9">The sequence shown here is derived from an EMBL/GenBank/DDBJ whole genome shotgun (WGS) entry which is preliminary data.</text>
</comment>
<dbReference type="STRING" id="1121326.CLMAG_17190"/>
<dbReference type="SMART" id="SM00900">
    <property type="entry name" value="FMN_bind"/>
    <property type="match status" value="1"/>
</dbReference>
<proteinExistence type="inferred from homology"/>
<dbReference type="PANTHER" id="PTHR36118">
    <property type="entry name" value="ION-TRANSLOCATING OXIDOREDUCTASE COMPLEX SUBUNIT G"/>
    <property type="match status" value="1"/>
</dbReference>
<dbReference type="PANTHER" id="PTHR36118:SF1">
    <property type="entry name" value="ION-TRANSLOCATING OXIDOREDUCTASE COMPLEX SUBUNIT G"/>
    <property type="match status" value="1"/>
</dbReference>
<reference evidence="9 10" key="1">
    <citation type="submission" date="2016-04" db="EMBL/GenBank/DDBJ databases">
        <title>Genome sequence of Clostridium magnum DSM 2767.</title>
        <authorList>
            <person name="Poehlein A."/>
            <person name="Uhlig R."/>
            <person name="Fischer R."/>
            <person name="Bahl H."/>
            <person name="Daniel R."/>
        </authorList>
    </citation>
    <scope>NUCLEOTIDE SEQUENCE [LARGE SCALE GENOMIC DNA]</scope>
    <source>
        <strain evidence="9 10">DSM 2767</strain>
    </source>
</reference>
<keyword evidence="6 7" id="KW-1133">Transmembrane helix</keyword>
<dbReference type="PATRIC" id="fig|1121326.3.peg.1700"/>
<protein>
    <recommendedName>
        <fullName evidence="6">Ion-translocating oxidoreductase complex subunit G</fullName>
        <ecNumber evidence="6">7.-.-.-</ecNumber>
    </recommendedName>
    <alternativeName>
        <fullName evidence="6">Rnf electron transport complex subunit G</fullName>
    </alternativeName>
</protein>
<dbReference type="GO" id="GO:0010181">
    <property type="term" value="F:FMN binding"/>
    <property type="evidence" value="ECO:0007669"/>
    <property type="project" value="InterPro"/>
</dbReference>
<keyword evidence="3 6" id="KW-0285">Flavoprotein</keyword>
<keyword evidence="6 7" id="KW-0812">Transmembrane</keyword>
<evidence type="ECO:0000256" key="4">
    <source>
        <dbReference type="ARBA" id="ARBA00022643"/>
    </source>
</evidence>
<dbReference type="InterPro" id="IPR007329">
    <property type="entry name" value="FMN-bd"/>
</dbReference>
<keyword evidence="6" id="KW-1278">Translocase</keyword>
<dbReference type="EMBL" id="LWAE01000002">
    <property type="protein sequence ID" value="KZL91913.1"/>
    <property type="molecule type" value="Genomic_DNA"/>
</dbReference>
<sequence length="203" mass="21980">MAEINIEKMQEINTDKILEVHAEKEYSILQIALNLAATCLVSGLILSVTYFITHPIALKQSEKLKVMAMKELVSTADTFKPIEGKTEWYAAEKNGQTIAYVVPSESKGYGGPIKMLVAVTSKGQVIDFRITSHNETPGLGDKAKDIKFRSGLQDKTSDALTVVKDPTNTKNVQAMTGATITSKAVTKGVKEAVDEVVSFTGGK</sequence>
<evidence type="ECO:0000256" key="6">
    <source>
        <dbReference type="HAMAP-Rule" id="MF_00479"/>
    </source>
</evidence>
<keyword evidence="2 6" id="KW-0597">Phosphoprotein</keyword>
<dbReference type="EC" id="7.-.-.-" evidence="6"/>
<comment type="similarity">
    <text evidence="6">Belongs to the RnfG family.</text>
</comment>
<feature type="domain" description="FMN-binding" evidence="8">
    <location>
        <begin position="108"/>
        <end position="196"/>
    </location>
</feature>
<keyword evidence="10" id="KW-1185">Reference proteome</keyword>